<feature type="transmembrane region" description="Helical" evidence="1">
    <location>
        <begin position="42"/>
        <end position="60"/>
    </location>
</feature>
<reference evidence="2" key="1">
    <citation type="submission" date="2023-03" db="EMBL/GenBank/DDBJ databases">
        <title>Complete genome of Cladonia borealis.</title>
        <authorList>
            <person name="Park H."/>
        </authorList>
    </citation>
    <scope>NUCLEOTIDE SEQUENCE</scope>
    <source>
        <strain evidence="2">ANT050790</strain>
    </source>
</reference>
<protein>
    <submittedName>
        <fullName evidence="2">Uncharacterized protein</fullName>
    </submittedName>
</protein>
<feature type="transmembrane region" description="Helical" evidence="1">
    <location>
        <begin position="232"/>
        <end position="253"/>
    </location>
</feature>
<organism evidence="2 3">
    <name type="scientific">Cladonia borealis</name>
    <dbReference type="NCBI Taxonomy" id="184061"/>
    <lineage>
        <taxon>Eukaryota</taxon>
        <taxon>Fungi</taxon>
        <taxon>Dikarya</taxon>
        <taxon>Ascomycota</taxon>
        <taxon>Pezizomycotina</taxon>
        <taxon>Lecanoromycetes</taxon>
        <taxon>OSLEUM clade</taxon>
        <taxon>Lecanoromycetidae</taxon>
        <taxon>Lecanorales</taxon>
        <taxon>Lecanorineae</taxon>
        <taxon>Cladoniaceae</taxon>
        <taxon>Cladonia</taxon>
    </lineage>
</organism>
<evidence type="ECO:0000256" key="1">
    <source>
        <dbReference type="SAM" id="Phobius"/>
    </source>
</evidence>
<keyword evidence="3" id="KW-1185">Reference proteome</keyword>
<name>A0AA39QU70_9LECA</name>
<comment type="caution">
    <text evidence="2">The sequence shown here is derived from an EMBL/GenBank/DDBJ whole genome shotgun (WGS) entry which is preliminary data.</text>
</comment>
<feature type="transmembrane region" description="Helical" evidence="1">
    <location>
        <begin position="163"/>
        <end position="179"/>
    </location>
</feature>
<feature type="transmembrane region" description="Helical" evidence="1">
    <location>
        <begin position="200"/>
        <end position="226"/>
    </location>
</feature>
<gene>
    <name evidence="2" type="ORF">JMJ35_008747</name>
</gene>
<feature type="transmembrane region" description="Helical" evidence="1">
    <location>
        <begin position="265"/>
        <end position="290"/>
    </location>
</feature>
<keyword evidence="1" id="KW-1133">Transmembrane helix</keyword>
<keyword evidence="1" id="KW-0812">Transmembrane</keyword>
<proteinExistence type="predicted"/>
<feature type="transmembrane region" description="Helical" evidence="1">
    <location>
        <begin position="127"/>
        <end position="151"/>
    </location>
</feature>
<evidence type="ECO:0000313" key="2">
    <source>
        <dbReference type="EMBL" id="KAK0508471.1"/>
    </source>
</evidence>
<sequence length="330" mass="35327">MDSDSCDLSPQARAFSTVLTAFIGSIVNGVTSGGMVAFMTGWISWLAVLRVLSGALFGLYQAFSSKYTILEQASRGPPADEEVPEERGVMLRHLSQEAVSKETSDAQETPGSSYPVKKLNGRITRDVTVLGWIGWVYTAVYSPIVQALWLAANWTHASGALKIVRALSISITALSLTIDTKKRYASKLSDTRYLGNPAGVAFKLVNGFSAFGMGTMCATLLIKGAIDASLPWYVIMVYCFFAVVWAAFSYQICPVQDGAIRGYGLLGDILMGAFAGLFLAAPAFALMQWAQAPTLGSDGFSSPDSGPSSLHGYLSCDSVAVWQKFVAVFP</sequence>
<dbReference type="Proteomes" id="UP001166286">
    <property type="component" value="Unassembled WGS sequence"/>
</dbReference>
<keyword evidence="1" id="KW-0472">Membrane</keyword>
<evidence type="ECO:0000313" key="3">
    <source>
        <dbReference type="Proteomes" id="UP001166286"/>
    </source>
</evidence>
<dbReference type="EMBL" id="JAFEKC020000020">
    <property type="protein sequence ID" value="KAK0508471.1"/>
    <property type="molecule type" value="Genomic_DNA"/>
</dbReference>
<dbReference type="AlphaFoldDB" id="A0AA39QU70"/>
<feature type="transmembrane region" description="Helical" evidence="1">
    <location>
        <begin position="12"/>
        <end position="30"/>
    </location>
</feature>
<accession>A0AA39QU70</accession>